<dbReference type="AlphaFoldDB" id="A0A226D4R2"/>
<evidence type="ECO:0000256" key="2">
    <source>
        <dbReference type="SAM" id="SignalP"/>
    </source>
</evidence>
<dbReference type="EMBL" id="LNIX01000035">
    <property type="protein sequence ID" value="OXA40060.1"/>
    <property type="molecule type" value="Genomic_DNA"/>
</dbReference>
<comment type="caution">
    <text evidence="3">The sequence shown here is derived from an EMBL/GenBank/DDBJ whole genome shotgun (WGS) entry which is preliminary data.</text>
</comment>
<keyword evidence="1" id="KW-0175">Coiled coil</keyword>
<proteinExistence type="predicted"/>
<organism evidence="3 4">
    <name type="scientific">Folsomia candida</name>
    <name type="common">Springtail</name>
    <dbReference type="NCBI Taxonomy" id="158441"/>
    <lineage>
        <taxon>Eukaryota</taxon>
        <taxon>Metazoa</taxon>
        <taxon>Ecdysozoa</taxon>
        <taxon>Arthropoda</taxon>
        <taxon>Hexapoda</taxon>
        <taxon>Collembola</taxon>
        <taxon>Entomobryomorpha</taxon>
        <taxon>Isotomoidea</taxon>
        <taxon>Isotomidae</taxon>
        <taxon>Proisotominae</taxon>
        <taxon>Folsomia</taxon>
    </lineage>
</organism>
<dbReference type="Gene3D" id="1.10.287.1490">
    <property type="match status" value="1"/>
</dbReference>
<name>A0A226D4R2_FOLCA</name>
<protein>
    <submittedName>
        <fullName evidence="3">Uncharacterized protein</fullName>
    </submittedName>
</protein>
<keyword evidence="4" id="KW-1185">Reference proteome</keyword>
<gene>
    <name evidence="3" type="ORF">Fcan01_25157</name>
</gene>
<dbReference type="Proteomes" id="UP000198287">
    <property type="component" value="Unassembled WGS sequence"/>
</dbReference>
<feature type="chain" id="PRO_5012398117" evidence="2">
    <location>
        <begin position="25"/>
        <end position="160"/>
    </location>
</feature>
<dbReference type="OrthoDB" id="8295088at2759"/>
<feature type="signal peptide" evidence="2">
    <location>
        <begin position="1"/>
        <end position="24"/>
    </location>
</feature>
<reference evidence="3 4" key="1">
    <citation type="submission" date="2015-12" db="EMBL/GenBank/DDBJ databases">
        <title>The genome of Folsomia candida.</title>
        <authorList>
            <person name="Faddeeva A."/>
            <person name="Derks M.F."/>
            <person name="Anvar Y."/>
            <person name="Smit S."/>
            <person name="Van Straalen N."/>
            <person name="Roelofs D."/>
        </authorList>
    </citation>
    <scope>NUCLEOTIDE SEQUENCE [LARGE SCALE GENOMIC DNA]</scope>
    <source>
        <strain evidence="3 4">VU population</strain>
        <tissue evidence="3">Whole body</tissue>
    </source>
</reference>
<keyword evidence="2" id="KW-0732">Signal</keyword>
<evidence type="ECO:0000256" key="1">
    <source>
        <dbReference type="SAM" id="Coils"/>
    </source>
</evidence>
<sequence length="160" mass="17894">MCSVSKLQLIILLGGFYLVEKIYCQDPAIAQLTTRVTTVNNTAMANKNAIASLTTRFNTFQNQYYAEYEDVNQRIYAITMNLTTVYGTLDQHTAAISALSLALDEANSKITAANELIAKLQGANQVWISNWRVVNKTFAELRKKLKFVVPREIIRVGQVG</sequence>
<evidence type="ECO:0000313" key="3">
    <source>
        <dbReference type="EMBL" id="OXA40060.1"/>
    </source>
</evidence>
<feature type="coiled-coil region" evidence="1">
    <location>
        <begin position="89"/>
        <end position="123"/>
    </location>
</feature>
<evidence type="ECO:0000313" key="4">
    <source>
        <dbReference type="Proteomes" id="UP000198287"/>
    </source>
</evidence>
<accession>A0A226D4R2</accession>